<feature type="transmembrane region" description="Helical" evidence="1">
    <location>
        <begin position="60"/>
        <end position="81"/>
    </location>
</feature>
<feature type="transmembrane region" description="Helical" evidence="1">
    <location>
        <begin position="93"/>
        <end position="110"/>
    </location>
</feature>
<accession>A0A847SLF9</accession>
<dbReference type="InterPro" id="IPR058068">
    <property type="entry name" value="LIC_13387-like"/>
</dbReference>
<dbReference type="EMBL" id="JABAHZ010000012">
    <property type="protein sequence ID" value="NLR82781.1"/>
    <property type="molecule type" value="Genomic_DNA"/>
</dbReference>
<dbReference type="Proteomes" id="UP000552864">
    <property type="component" value="Unassembled WGS sequence"/>
</dbReference>
<feature type="transmembrane region" description="Helical" evidence="1">
    <location>
        <begin position="116"/>
        <end position="136"/>
    </location>
</feature>
<keyword evidence="1" id="KW-0812">Transmembrane</keyword>
<evidence type="ECO:0000313" key="3">
    <source>
        <dbReference type="Proteomes" id="UP000552864"/>
    </source>
</evidence>
<keyword evidence="1" id="KW-0472">Membrane</keyword>
<reference evidence="2 3" key="1">
    <citation type="submission" date="2020-04" db="EMBL/GenBank/DDBJ databases">
        <authorList>
            <person name="Yin C."/>
        </authorList>
    </citation>
    <scope>NUCLEOTIDE SEQUENCE [LARGE SCALE GENOMIC DNA]</scope>
    <source>
        <strain evidence="2 3">Ak56</strain>
    </source>
</reference>
<proteinExistence type="predicted"/>
<organism evidence="2 3">
    <name type="scientific">Chitinophaga eiseniae</name>
    <dbReference type="NCBI Taxonomy" id="634771"/>
    <lineage>
        <taxon>Bacteria</taxon>
        <taxon>Pseudomonadati</taxon>
        <taxon>Bacteroidota</taxon>
        <taxon>Chitinophagia</taxon>
        <taxon>Chitinophagales</taxon>
        <taxon>Chitinophagaceae</taxon>
        <taxon>Chitinophaga</taxon>
    </lineage>
</organism>
<keyword evidence="3" id="KW-1185">Reference proteome</keyword>
<dbReference type="NCBIfam" id="NF047765">
    <property type="entry name" value="LIC_13387_fam"/>
    <property type="match status" value="1"/>
</dbReference>
<keyword evidence="1" id="KW-1133">Transmembrane helix</keyword>
<name>A0A847SLF9_9BACT</name>
<gene>
    <name evidence="2" type="ORF">HGH91_29465</name>
</gene>
<protein>
    <submittedName>
        <fullName evidence="2">Uncharacterized protein</fullName>
    </submittedName>
</protein>
<sequence>MIAQYLWETGSAIIGLMGLSHLRATLWTNKLFPRNEKLIEEMRDSSLLISEKLMMWKSWIGFNATHSSGTAFIGIGNFYLALNCFVFLRSSQFLLLLTILTVGFYVWVAWKYWLSVVLIMLSVAWVCFIVAYILMLI</sequence>
<comment type="caution">
    <text evidence="2">The sequence shown here is derived from an EMBL/GenBank/DDBJ whole genome shotgun (WGS) entry which is preliminary data.</text>
</comment>
<dbReference type="AlphaFoldDB" id="A0A847SLF9"/>
<evidence type="ECO:0000256" key="1">
    <source>
        <dbReference type="SAM" id="Phobius"/>
    </source>
</evidence>
<evidence type="ECO:0000313" key="2">
    <source>
        <dbReference type="EMBL" id="NLR82781.1"/>
    </source>
</evidence>
<dbReference type="RefSeq" id="WP_168742836.1">
    <property type="nucleotide sequence ID" value="NZ_JABAHZ010000012.1"/>
</dbReference>